<dbReference type="EMBL" id="KL363457">
    <property type="protein sequence ID" value="KFD45585.1"/>
    <property type="molecule type" value="Genomic_DNA"/>
</dbReference>
<reference evidence="2 3" key="1">
    <citation type="journal article" date="2014" name="Nat. Genet.">
        <title>Genome and transcriptome of the porcine whipworm Trichuris suis.</title>
        <authorList>
            <person name="Jex A.R."/>
            <person name="Nejsum P."/>
            <person name="Schwarz E.M."/>
            <person name="Hu L."/>
            <person name="Young N.D."/>
            <person name="Hall R.S."/>
            <person name="Korhonen P.K."/>
            <person name="Liao S."/>
            <person name="Thamsborg S."/>
            <person name="Xia J."/>
            <person name="Xu P."/>
            <person name="Wang S."/>
            <person name="Scheerlinck J.P."/>
            <person name="Hofmann A."/>
            <person name="Sternberg P.W."/>
            <person name="Wang J."/>
            <person name="Gasser R.B."/>
        </authorList>
    </citation>
    <scope>NUCLEOTIDE SEQUENCE [LARGE SCALE GENOMIC DNA]</scope>
    <source>
        <strain evidence="2">DCEP-RM93M</strain>
    </source>
</reference>
<evidence type="ECO:0000313" key="2">
    <source>
        <dbReference type="EMBL" id="KFD45585.1"/>
    </source>
</evidence>
<feature type="compositionally biased region" description="Polar residues" evidence="1">
    <location>
        <begin position="45"/>
        <end position="60"/>
    </location>
</feature>
<name>A0A085LKT9_9BILA</name>
<sequence length="60" mass="6449">MKHFARDDLADWQSTTVRASGRPLAALPTALHAEAHGGPGVRSTIFDQSPFRTGSPRASF</sequence>
<gene>
    <name evidence="2" type="ORF">M513_13532</name>
</gene>
<evidence type="ECO:0000256" key="1">
    <source>
        <dbReference type="SAM" id="MobiDB-lite"/>
    </source>
</evidence>
<organism evidence="2 3">
    <name type="scientific">Trichuris suis</name>
    <name type="common">pig whipworm</name>
    <dbReference type="NCBI Taxonomy" id="68888"/>
    <lineage>
        <taxon>Eukaryota</taxon>
        <taxon>Metazoa</taxon>
        <taxon>Ecdysozoa</taxon>
        <taxon>Nematoda</taxon>
        <taxon>Enoplea</taxon>
        <taxon>Dorylaimia</taxon>
        <taxon>Trichinellida</taxon>
        <taxon>Trichuridae</taxon>
        <taxon>Trichuris</taxon>
    </lineage>
</organism>
<accession>A0A085LKT9</accession>
<evidence type="ECO:0000313" key="3">
    <source>
        <dbReference type="Proteomes" id="UP000030764"/>
    </source>
</evidence>
<protein>
    <submittedName>
        <fullName evidence="2">Uncharacterized protein</fullName>
    </submittedName>
</protein>
<keyword evidence="3" id="KW-1185">Reference proteome</keyword>
<feature type="region of interest" description="Disordered" evidence="1">
    <location>
        <begin position="35"/>
        <end position="60"/>
    </location>
</feature>
<proteinExistence type="predicted"/>
<dbReference type="AlphaFoldDB" id="A0A085LKT9"/>
<dbReference type="Proteomes" id="UP000030764">
    <property type="component" value="Unassembled WGS sequence"/>
</dbReference>